<proteinExistence type="predicted"/>
<dbReference type="AlphaFoldDB" id="A0A8I1ANX3"/>
<dbReference type="InterPro" id="IPR045633">
    <property type="entry name" value="DUF6414"/>
</dbReference>
<dbReference type="RefSeq" id="WP_198114811.1">
    <property type="nucleotide sequence ID" value="NZ_CP066121.1"/>
</dbReference>
<organism evidence="1 2">
    <name type="scientific">Acinetobacter bereziniae</name>
    <name type="common">Acinetobacter genomosp. 10</name>
    <dbReference type="NCBI Taxonomy" id="106648"/>
    <lineage>
        <taxon>Bacteria</taxon>
        <taxon>Pseudomonadati</taxon>
        <taxon>Pseudomonadota</taxon>
        <taxon>Gammaproteobacteria</taxon>
        <taxon>Moraxellales</taxon>
        <taxon>Moraxellaceae</taxon>
        <taxon>Acinetobacter</taxon>
    </lineage>
</organism>
<protein>
    <submittedName>
        <fullName evidence="1">Uncharacterized protein</fullName>
    </submittedName>
</protein>
<evidence type="ECO:0000313" key="1">
    <source>
        <dbReference type="EMBL" id="UUN95962.1"/>
    </source>
</evidence>
<dbReference type="Proteomes" id="UP000644140">
    <property type="component" value="Chromosome"/>
</dbReference>
<dbReference type="Pfam" id="PF19952">
    <property type="entry name" value="DUF6414"/>
    <property type="match status" value="1"/>
</dbReference>
<gene>
    <name evidence="1" type="ORF">I9054_011245</name>
</gene>
<sequence>MKLRHFIYLDTEKLYSISSQLFNGFTEEVISEKGNQESTDENQKMGYTKGKTLGHLYVEATKSIERRFLHDQAFVVVEENLEAQDKVLVIDSTTTNINVDSFSDYPFVKIKARVHFIDYLSLAKLLEKFNEVGKSLTYLTYQNEFESQSQLKKAIANISDRNKKAIENSKLAKLPTLEDLALESGLNINPETLEHIHNITNFAFNDELIFNQKLKGMKFNSYVNRSYLREPVSLLLKKYQFSTHKELVVFGVISQFEEKAIETNEKTDFIKFSDAINNLAEIKISLDQNISGLATGEVIIDPIAAYFE</sequence>
<reference evidence="1" key="1">
    <citation type="submission" date="2022-02" db="EMBL/GenBank/DDBJ databases">
        <title>Characterization of Tn125 harboring carbapenem-resistant Acinetobacter bereziniae clinical isolates.</title>
        <authorList>
            <person name="Wong N.-K."/>
            <person name="Pan Q."/>
        </authorList>
    </citation>
    <scope>NUCLEOTIDE SEQUENCE</scope>
    <source>
        <strain evidence="1">GD03393</strain>
    </source>
</reference>
<name>A0A8I1ANX3_ACIBZ</name>
<accession>A0A8I1ANX3</accession>
<dbReference type="EMBL" id="CP092085">
    <property type="protein sequence ID" value="UUN95962.1"/>
    <property type="molecule type" value="Genomic_DNA"/>
</dbReference>
<evidence type="ECO:0000313" key="2">
    <source>
        <dbReference type="Proteomes" id="UP000644140"/>
    </source>
</evidence>